<dbReference type="InterPro" id="IPR045242">
    <property type="entry name" value="Syntaxin"/>
</dbReference>
<organism evidence="12">
    <name type="scientific">Trichuris suis</name>
    <name type="common">pig whipworm</name>
    <dbReference type="NCBI Taxonomy" id="68888"/>
    <lineage>
        <taxon>Eukaryota</taxon>
        <taxon>Metazoa</taxon>
        <taxon>Ecdysozoa</taxon>
        <taxon>Nematoda</taxon>
        <taxon>Enoplea</taxon>
        <taxon>Dorylaimia</taxon>
        <taxon>Trichinellida</taxon>
        <taxon>Trichuridae</taxon>
        <taxon>Trichuris</taxon>
    </lineage>
</organism>
<accession>A0A085N7Q6</accession>
<sequence>MTRDRLQALKAARSSEDDTADVTVDVDGNKYMEEFFEQVEEIRGSIDLIANNVEEVKKKHSAILSNPVNDPKTKEELEELMASIKKTANKVRSKLKVIEQQLEQDEIAEGSTADIRIRKTQHSTLSRKFVEVMTDYNKTQTDYRERCKGRIQRQLDIAGKQVDSEQLEEMIESGNPAIFTQGIITDTQQAKQTLADIEARHNDIMKLESSIRELHDMFMDMAMLVESQGEMIDRIEYNVEHAKDYVDRAVSDTKKAVQYQSKARRVSLSIAMLYIALNIYCMQKGVHLHSCDCSVWCYRFDCCCLRLHDTNLLVLFRPLFITSLYALLCLLRNVFALQIVRYSNVHVANKIEWPKQLVEQQKDTVDGIYPLIPPREPPFLVPRSLLYSGSRFVGHQKSKGNCYDVEVIIQYVDHVNSELCGYLVIDNLTEDYPTMTTFFKGEIIGSKYGFLTRKWDADEEIDRKHWSKFVAFCQRFRNFNTDGFDYESCKDNDYIFMRWKEKFLVPDYKVRNITGASFDGFYYICLQKSTGTVEGYYFHKTSEWYQSLSLTHVTEKTFPVLEFR</sequence>
<dbReference type="PANTHER" id="PTHR19957">
    <property type="entry name" value="SYNTAXIN"/>
    <property type="match status" value="1"/>
</dbReference>
<feature type="domain" description="T-SNARE coiled-coil homology" evidence="10">
    <location>
        <begin position="194"/>
        <end position="256"/>
    </location>
</feature>
<evidence type="ECO:0000256" key="9">
    <source>
        <dbReference type="SAM" id="Coils"/>
    </source>
</evidence>
<dbReference type="AlphaFoldDB" id="A0A085N7Q6"/>
<dbReference type="GO" id="GO:0006887">
    <property type="term" value="P:exocytosis"/>
    <property type="evidence" value="ECO:0007669"/>
    <property type="project" value="TreeGrafter"/>
</dbReference>
<evidence type="ECO:0000256" key="5">
    <source>
        <dbReference type="ARBA" id="ARBA00022775"/>
    </source>
</evidence>
<dbReference type="InterPro" id="IPR006012">
    <property type="entry name" value="Syntaxin/epimorphin_CS"/>
</dbReference>
<feature type="coiled-coil region" evidence="9">
    <location>
        <begin position="74"/>
        <end position="108"/>
    </location>
</feature>
<keyword evidence="13" id="KW-1185">Reference proteome</keyword>
<keyword evidence="3" id="KW-0813">Transport</keyword>
<dbReference type="GO" id="GO:0006906">
    <property type="term" value="P:vesicle fusion"/>
    <property type="evidence" value="ECO:0007669"/>
    <property type="project" value="TreeGrafter"/>
</dbReference>
<evidence type="ECO:0000259" key="10">
    <source>
        <dbReference type="PROSITE" id="PS50192"/>
    </source>
</evidence>
<evidence type="ECO:0000256" key="4">
    <source>
        <dbReference type="ARBA" id="ARBA00022692"/>
    </source>
</evidence>
<evidence type="ECO:0000256" key="6">
    <source>
        <dbReference type="ARBA" id="ARBA00022989"/>
    </source>
</evidence>
<dbReference type="GO" id="GO:0005484">
    <property type="term" value="F:SNAP receptor activity"/>
    <property type="evidence" value="ECO:0007669"/>
    <property type="project" value="InterPro"/>
</dbReference>
<dbReference type="GO" id="GO:0031201">
    <property type="term" value="C:SNARE complex"/>
    <property type="evidence" value="ECO:0007669"/>
    <property type="project" value="TreeGrafter"/>
</dbReference>
<dbReference type="SUPFAM" id="SSF47661">
    <property type="entry name" value="t-snare proteins"/>
    <property type="match status" value="1"/>
</dbReference>
<dbReference type="GO" id="GO:0012505">
    <property type="term" value="C:endomembrane system"/>
    <property type="evidence" value="ECO:0007669"/>
    <property type="project" value="TreeGrafter"/>
</dbReference>
<gene>
    <name evidence="11" type="ORF">M513_01443</name>
    <name evidence="12" type="ORF">M514_01443</name>
</gene>
<comment type="subcellular location">
    <subcellularLocation>
        <location evidence="1">Membrane</location>
        <topology evidence="1">Single-pass type IV membrane protein</topology>
    </subcellularLocation>
</comment>
<keyword evidence="7" id="KW-0472">Membrane</keyword>
<dbReference type="Pfam" id="PF05739">
    <property type="entry name" value="SNARE"/>
    <property type="match status" value="1"/>
</dbReference>
<dbReference type="Proteomes" id="UP000030758">
    <property type="component" value="Unassembled WGS sequence"/>
</dbReference>
<evidence type="ECO:0000313" key="13">
    <source>
        <dbReference type="Proteomes" id="UP000030764"/>
    </source>
</evidence>
<dbReference type="GO" id="GO:0006886">
    <property type="term" value="P:intracellular protein transport"/>
    <property type="evidence" value="ECO:0007669"/>
    <property type="project" value="InterPro"/>
</dbReference>
<evidence type="ECO:0000256" key="1">
    <source>
        <dbReference type="ARBA" id="ARBA00004211"/>
    </source>
</evidence>
<keyword evidence="5" id="KW-0532">Neurotransmitter transport</keyword>
<dbReference type="Gene3D" id="1.20.58.70">
    <property type="match status" value="1"/>
</dbReference>
<dbReference type="SMART" id="SM00397">
    <property type="entry name" value="t_SNARE"/>
    <property type="match status" value="1"/>
</dbReference>
<evidence type="ECO:0000256" key="8">
    <source>
        <dbReference type="RuleBase" id="RU003858"/>
    </source>
</evidence>
<dbReference type="PANTHER" id="PTHR19957:SF424">
    <property type="entry name" value="SYNTAXIN-1A"/>
    <property type="match status" value="1"/>
</dbReference>
<dbReference type="Pfam" id="PF09783">
    <property type="entry name" value="Vac_ImportDeg"/>
    <property type="match status" value="1"/>
</dbReference>
<keyword evidence="4" id="KW-0812">Transmembrane</keyword>
<evidence type="ECO:0000313" key="11">
    <source>
        <dbReference type="EMBL" id="KFD57773.1"/>
    </source>
</evidence>
<dbReference type="SMART" id="SM00503">
    <property type="entry name" value="SynN"/>
    <property type="match status" value="1"/>
</dbReference>
<name>A0A085N7Q6_9BILA</name>
<reference evidence="12 13" key="1">
    <citation type="journal article" date="2014" name="Nat. Genet.">
        <title>Genome and transcriptome of the porcine whipworm Trichuris suis.</title>
        <authorList>
            <person name="Jex A.R."/>
            <person name="Nejsum P."/>
            <person name="Schwarz E.M."/>
            <person name="Hu L."/>
            <person name="Young N.D."/>
            <person name="Hall R.S."/>
            <person name="Korhonen P.K."/>
            <person name="Liao S."/>
            <person name="Thamsborg S."/>
            <person name="Xia J."/>
            <person name="Xu P."/>
            <person name="Wang S."/>
            <person name="Scheerlinck J.P."/>
            <person name="Hofmann A."/>
            <person name="Sternberg P.W."/>
            <person name="Wang J."/>
            <person name="Gasser R.B."/>
        </authorList>
    </citation>
    <scope>NUCLEOTIDE SEQUENCE [LARGE SCALE GENOMIC DNA]</scope>
    <source>
        <strain evidence="12">DCEP-RM93F</strain>
        <strain evidence="11">DCEP-RM93M</strain>
    </source>
</reference>
<evidence type="ECO:0000256" key="7">
    <source>
        <dbReference type="ARBA" id="ARBA00023136"/>
    </source>
</evidence>
<dbReference type="Pfam" id="PF00804">
    <property type="entry name" value="Syntaxin"/>
    <property type="match status" value="1"/>
</dbReference>
<dbReference type="PROSITE" id="PS00914">
    <property type="entry name" value="SYNTAXIN"/>
    <property type="match status" value="1"/>
</dbReference>
<dbReference type="FunFam" id="1.20.5.110:FF:000068">
    <property type="entry name" value="Syntaxin 1A"/>
    <property type="match status" value="1"/>
</dbReference>
<keyword evidence="6" id="KW-1133">Transmembrane helix</keyword>
<evidence type="ECO:0000313" key="12">
    <source>
        <dbReference type="EMBL" id="KFD65502.1"/>
    </source>
</evidence>
<dbReference type="GO" id="GO:0005886">
    <property type="term" value="C:plasma membrane"/>
    <property type="evidence" value="ECO:0007669"/>
    <property type="project" value="TreeGrafter"/>
</dbReference>
<dbReference type="InterPro" id="IPR010989">
    <property type="entry name" value="SNARE"/>
</dbReference>
<dbReference type="CDD" id="cd00179">
    <property type="entry name" value="SynN"/>
    <property type="match status" value="1"/>
</dbReference>
<dbReference type="GO" id="GO:0006836">
    <property type="term" value="P:neurotransmitter transport"/>
    <property type="evidence" value="ECO:0007669"/>
    <property type="project" value="UniProtKB-KW"/>
</dbReference>
<evidence type="ECO:0000256" key="3">
    <source>
        <dbReference type="ARBA" id="ARBA00022448"/>
    </source>
</evidence>
<dbReference type="GO" id="GO:0000149">
    <property type="term" value="F:SNARE binding"/>
    <property type="evidence" value="ECO:0007669"/>
    <property type="project" value="TreeGrafter"/>
</dbReference>
<dbReference type="InterPro" id="IPR006011">
    <property type="entry name" value="Syntaxin_N"/>
</dbReference>
<keyword evidence="9" id="KW-0175">Coiled coil</keyword>
<dbReference type="GO" id="GO:0048278">
    <property type="term" value="P:vesicle docking"/>
    <property type="evidence" value="ECO:0007669"/>
    <property type="project" value="TreeGrafter"/>
</dbReference>
<dbReference type="FunFam" id="1.20.58.70:FF:000001">
    <property type="entry name" value="Syntaxin 3"/>
    <property type="match status" value="1"/>
</dbReference>
<comment type="similarity">
    <text evidence="2 8">Belongs to the syntaxin family.</text>
</comment>
<dbReference type="Gene3D" id="1.20.5.110">
    <property type="match status" value="1"/>
</dbReference>
<evidence type="ECO:0000256" key="2">
    <source>
        <dbReference type="ARBA" id="ARBA00009063"/>
    </source>
</evidence>
<dbReference type="CDD" id="cd15880">
    <property type="entry name" value="SNARE_syntaxin1"/>
    <property type="match status" value="1"/>
</dbReference>
<proteinExistence type="inferred from homology"/>
<dbReference type="EMBL" id="KL363187">
    <property type="protein sequence ID" value="KFD57773.1"/>
    <property type="molecule type" value="Genomic_DNA"/>
</dbReference>
<dbReference type="InterPro" id="IPR018618">
    <property type="entry name" value="GID4/10-like"/>
</dbReference>
<dbReference type="InterPro" id="IPR000727">
    <property type="entry name" value="T_SNARE_dom"/>
</dbReference>
<dbReference type="PROSITE" id="PS50192">
    <property type="entry name" value="T_SNARE"/>
    <property type="match status" value="1"/>
</dbReference>
<dbReference type="Proteomes" id="UP000030764">
    <property type="component" value="Unassembled WGS sequence"/>
</dbReference>
<protein>
    <recommendedName>
        <fullName evidence="10">t-SNARE coiled-coil homology domain-containing protein</fullName>
    </recommendedName>
</protein>
<dbReference type="EMBL" id="KL367537">
    <property type="protein sequence ID" value="KFD65502.1"/>
    <property type="molecule type" value="Genomic_DNA"/>
</dbReference>